<proteinExistence type="predicted"/>
<evidence type="ECO:0000313" key="9">
    <source>
        <dbReference type="Proteomes" id="UP000242699"/>
    </source>
</evidence>
<dbReference type="InterPro" id="IPR036259">
    <property type="entry name" value="MFS_trans_sf"/>
</dbReference>
<dbReference type="GO" id="GO:0022857">
    <property type="term" value="F:transmembrane transporter activity"/>
    <property type="evidence" value="ECO:0007669"/>
    <property type="project" value="InterPro"/>
</dbReference>
<comment type="subcellular location">
    <subcellularLocation>
        <location evidence="1">Cell membrane</location>
        <topology evidence="1">Multi-pass membrane protein</topology>
    </subcellularLocation>
</comment>
<feature type="transmembrane region" description="Helical" evidence="6">
    <location>
        <begin position="381"/>
        <end position="401"/>
    </location>
</feature>
<dbReference type="InterPro" id="IPR020846">
    <property type="entry name" value="MFS_dom"/>
</dbReference>
<keyword evidence="3 6" id="KW-0812">Transmembrane</keyword>
<sequence>MNPDGSPQHTTSTTWRSRNVWGFSLASLFSDMGHELVTTVLPAFLLTIGAPVFALAVIEGVSNFSQSLASLWGGKWADNRKSRERIVVAGYVMTGIKAVIALVTYWPWIVVLRTVAWIGRGARGPIRDTMIADEISPENRGKAYGFRETFDTAGAIVGPLAATLLITVISPGTLIALSAIPAIITVVIIAGMVREIRGPVLDKNPAPGAGPGEVQTVWSRSYRVFRGGVVIFWFGAISPTFFIMRILLTHPRGLAFPLQAFAFGLYTIHNIFYAASSYPAGILADHGRAKGATLSGYGMWVLSLVGFFALPFLPIWLWPLLFIFSGLATGLIETGQKTLAVGLLPPVMRGKGLGQIAGMKGFSQLAGTLLMGGLWTLHRPGLGFLCLALAALAGWLIIWAVPSMPKPVS</sequence>
<keyword evidence="4 6" id="KW-1133">Transmembrane helix</keyword>
<organism evidence="8 9">
    <name type="scientific">Sulfobacillus benefaciens</name>
    <dbReference type="NCBI Taxonomy" id="453960"/>
    <lineage>
        <taxon>Bacteria</taxon>
        <taxon>Bacillati</taxon>
        <taxon>Bacillota</taxon>
        <taxon>Clostridia</taxon>
        <taxon>Eubacteriales</taxon>
        <taxon>Clostridiales Family XVII. Incertae Sedis</taxon>
        <taxon>Sulfobacillus</taxon>
    </lineage>
</organism>
<evidence type="ECO:0000256" key="4">
    <source>
        <dbReference type="ARBA" id="ARBA00022989"/>
    </source>
</evidence>
<reference evidence="8 9" key="1">
    <citation type="journal article" date="2014" name="BMC Genomics">
        <title>Comparison of environmental and isolate Sulfobacillus genomes reveals diverse carbon, sulfur, nitrogen, and hydrogen metabolisms.</title>
        <authorList>
            <person name="Justice N.B."/>
            <person name="Norman A."/>
            <person name="Brown C.T."/>
            <person name="Singh A."/>
            <person name="Thomas B.C."/>
            <person name="Banfield J.F."/>
        </authorList>
    </citation>
    <scope>NUCLEOTIDE SEQUENCE [LARGE SCALE GENOMIC DNA]</scope>
    <source>
        <strain evidence="8">AMDSBA1</strain>
    </source>
</reference>
<dbReference type="InterPro" id="IPR011701">
    <property type="entry name" value="MFS"/>
</dbReference>
<keyword evidence="2" id="KW-0813">Transport</keyword>
<accession>A0A2T2X6K7</accession>
<name>A0A2T2X6K7_9FIRM</name>
<dbReference type="EMBL" id="PXYT01000013">
    <property type="protein sequence ID" value="PSR30088.1"/>
    <property type="molecule type" value="Genomic_DNA"/>
</dbReference>
<protein>
    <recommendedName>
        <fullName evidence="7">Major facilitator superfamily (MFS) profile domain-containing protein</fullName>
    </recommendedName>
</protein>
<dbReference type="Pfam" id="PF07690">
    <property type="entry name" value="MFS_1"/>
    <property type="match status" value="1"/>
</dbReference>
<feature type="domain" description="Major facilitator superfamily (MFS) profile" evidence="7">
    <location>
        <begin position="19"/>
        <end position="406"/>
    </location>
</feature>
<dbReference type="GO" id="GO:0005886">
    <property type="term" value="C:plasma membrane"/>
    <property type="evidence" value="ECO:0007669"/>
    <property type="project" value="UniProtKB-SubCell"/>
</dbReference>
<feature type="transmembrane region" description="Helical" evidence="6">
    <location>
        <begin position="40"/>
        <end position="65"/>
    </location>
</feature>
<feature type="transmembrane region" description="Helical" evidence="6">
    <location>
        <begin position="86"/>
        <end position="108"/>
    </location>
</feature>
<evidence type="ECO:0000256" key="5">
    <source>
        <dbReference type="ARBA" id="ARBA00023136"/>
    </source>
</evidence>
<dbReference type="CDD" id="cd17370">
    <property type="entry name" value="MFS_MJ1317_like"/>
    <property type="match status" value="1"/>
</dbReference>
<dbReference type="PANTHER" id="PTHR23518">
    <property type="entry name" value="C-METHYLTRANSFERASE"/>
    <property type="match status" value="1"/>
</dbReference>
<dbReference type="AlphaFoldDB" id="A0A2T2X6K7"/>
<feature type="transmembrane region" description="Helical" evidence="6">
    <location>
        <begin position="294"/>
        <end position="310"/>
    </location>
</feature>
<evidence type="ECO:0000259" key="7">
    <source>
        <dbReference type="PROSITE" id="PS50850"/>
    </source>
</evidence>
<dbReference type="PROSITE" id="PS50850">
    <property type="entry name" value="MFS"/>
    <property type="match status" value="1"/>
</dbReference>
<keyword evidence="5 6" id="KW-0472">Membrane</keyword>
<comment type="caution">
    <text evidence="8">The sequence shown here is derived from an EMBL/GenBank/DDBJ whole genome shotgun (WGS) entry which is preliminary data.</text>
</comment>
<dbReference type="PANTHER" id="PTHR23518:SF2">
    <property type="entry name" value="MAJOR FACILITATOR SUPERFAMILY TRANSPORTER"/>
    <property type="match status" value="1"/>
</dbReference>
<evidence type="ECO:0000256" key="1">
    <source>
        <dbReference type="ARBA" id="ARBA00004651"/>
    </source>
</evidence>
<dbReference type="Gene3D" id="1.20.1250.20">
    <property type="entry name" value="MFS general substrate transporter like domains"/>
    <property type="match status" value="1"/>
</dbReference>
<evidence type="ECO:0000256" key="2">
    <source>
        <dbReference type="ARBA" id="ARBA00022448"/>
    </source>
</evidence>
<feature type="transmembrane region" description="Helical" evidence="6">
    <location>
        <begin position="356"/>
        <end position="375"/>
    </location>
</feature>
<evidence type="ECO:0000256" key="6">
    <source>
        <dbReference type="SAM" id="Phobius"/>
    </source>
</evidence>
<gene>
    <name evidence="8" type="ORF">C7B43_07350</name>
</gene>
<dbReference type="Proteomes" id="UP000242699">
    <property type="component" value="Unassembled WGS sequence"/>
</dbReference>
<evidence type="ECO:0000256" key="3">
    <source>
        <dbReference type="ARBA" id="ARBA00022692"/>
    </source>
</evidence>
<dbReference type="SUPFAM" id="SSF103473">
    <property type="entry name" value="MFS general substrate transporter"/>
    <property type="match status" value="1"/>
</dbReference>
<feature type="transmembrane region" description="Helical" evidence="6">
    <location>
        <begin position="229"/>
        <end position="248"/>
    </location>
</feature>
<evidence type="ECO:0000313" key="8">
    <source>
        <dbReference type="EMBL" id="PSR30088.1"/>
    </source>
</evidence>
<feature type="transmembrane region" description="Helical" evidence="6">
    <location>
        <begin position="254"/>
        <end position="273"/>
    </location>
</feature>
<feature type="transmembrane region" description="Helical" evidence="6">
    <location>
        <begin position="174"/>
        <end position="193"/>
    </location>
</feature>